<dbReference type="AlphaFoldDB" id="A0A1I3ZM61"/>
<evidence type="ECO:0000313" key="2">
    <source>
        <dbReference type="Proteomes" id="UP000198725"/>
    </source>
</evidence>
<gene>
    <name evidence="1" type="ORF">SAMN05192579_10313</name>
</gene>
<organism evidence="1 2">
    <name type="scientific">Rhodanobacter glycinis</name>
    <dbReference type="NCBI Taxonomy" id="582702"/>
    <lineage>
        <taxon>Bacteria</taxon>
        <taxon>Pseudomonadati</taxon>
        <taxon>Pseudomonadota</taxon>
        <taxon>Gammaproteobacteria</taxon>
        <taxon>Lysobacterales</taxon>
        <taxon>Rhodanobacteraceae</taxon>
        <taxon>Rhodanobacter</taxon>
    </lineage>
</organism>
<keyword evidence="2" id="KW-1185">Reference proteome</keyword>
<name>A0A1I3ZM61_9GAMM</name>
<accession>A0A1I3ZM61</accession>
<protein>
    <submittedName>
        <fullName evidence="1">Uncharacterized protein</fullName>
    </submittedName>
</protein>
<reference evidence="2" key="1">
    <citation type="submission" date="2016-10" db="EMBL/GenBank/DDBJ databases">
        <authorList>
            <person name="Varghese N."/>
            <person name="Submissions S."/>
        </authorList>
    </citation>
    <scope>NUCLEOTIDE SEQUENCE [LARGE SCALE GENOMIC DNA]</scope>
    <source>
        <strain evidence="2">MO64</strain>
    </source>
</reference>
<proteinExistence type="predicted"/>
<dbReference type="RefSeq" id="WP_092701858.1">
    <property type="nucleotide sequence ID" value="NZ_FOSR01000003.1"/>
</dbReference>
<dbReference type="Proteomes" id="UP000198725">
    <property type="component" value="Unassembled WGS sequence"/>
</dbReference>
<sequence length="81" mass="8668">MKLFGYLASASEQQAPSELSEATLLASPAELREIAGFMLHAADSMEHTGASFNHMHLSDMLRQFEKSPAFIVAVGESAQAG</sequence>
<evidence type="ECO:0000313" key="1">
    <source>
        <dbReference type="EMBL" id="SFK45142.1"/>
    </source>
</evidence>
<dbReference type="EMBL" id="FOSR01000003">
    <property type="protein sequence ID" value="SFK45142.1"/>
    <property type="molecule type" value="Genomic_DNA"/>
</dbReference>